<sequence>MGAGDEINGETDAMREFSRHLAGSVQLERMPKAVSRHVAAACGGGLRSCEVLTKADQDSTDFLHTFITDVVQGFAAYSSFVHRSAAAYVAADETGRQGILAALDGMTGQGLPAIIPELDTTETR</sequence>
<reference evidence="1 2" key="1">
    <citation type="submission" date="2019-09" db="EMBL/GenBank/DDBJ databases">
        <title>Goodfellowia gen. nov., a new genus of the Pseudonocardineae related to Actinoalloteichus, containing Goodfellowia coeruleoviolacea gen. nov., comb. nov. gen. nov., comb. nov.</title>
        <authorList>
            <person name="Labeda D."/>
        </authorList>
    </citation>
    <scope>NUCLEOTIDE SEQUENCE [LARGE SCALE GENOMIC DNA]</scope>
    <source>
        <strain evidence="1 2">AN110305</strain>
    </source>
</reference>
<dbReference type="RefSeq" id="WP_149847485.1">
    <property type="nucleotide sequence ID" value="NZ_VUOB01000001.1"/>
</dbReference>
<evidence type="ECO:0000313" key="2">
    <source>
        <dbReference type="Proteomes" id="UP000323454"/>
    </source>
</evidence>
<comment type="caution">
    <text evidence="1">The sequence shown here is derived from an EMBL/GenBank/DDBJ whole genome shotgun (WGS) entry which is preliminary data.</text>
</comment>
<proteinExistence type="predicted"/>
<gene>
    <name evidence="1" type="ORF">F0L68_01215</name>
</gene>
<dbReference type="EMBL" id="VUOB01000001">
    <property type="protein sequence ID" value="KAA2267175.1"/>
    <property type="molecule type" value="Genomic_DNA"/>
</dbReference>
<dbReference type="AlphaFoldDB" id="A0A5B2XVI5"/>
<protein>
    <submittedName>
        <fullName evidence="1">Uncharacterized protein</fullName>
    </submittedName>
</protein>
<keyword evidence="2" id="KW-1185">Reference proteome</keyword>
<dbReference type="OrthoDB" id="3628364at2"/>
<accession>A0A5B2XVI5</accession>
<name>A0A5B2XVI5_9PSEU</name>
<organism evidence="1 2">
    <name type="scientific">Solihabitans fulvus</name>
    <dbReference type="NCBI Taxonomy" id="1892852"/>
    <lineage>
        <taxon>Bacteria</taxon>
        <taxon>Bacillati</taxon>
        <taxon>Actinomycetota</taxon>
        <taxon>Actinomycetes</taxon>
        <taxon>Pseudonocardiales</taxon>
        <taxon>Pseudonocardiaceae</taxon>
        <taxon>Solihabitans</taxon>
    </lineage>
</organism>
<reference evidence="1 2" key="2">
    <citation type="submission" date="2019-09" db="EMBL/GenBank/DDBJ databases">
        <authorList>
            <person name="Jin C."/>
        </authorList>
    </citation>
    <scope>NUCLEOTIDE SEQUENCE [LARGE SCALE GENOMIC DNA]</scope>
    <source>
        <strain evidence="1 2">AN110305</strain>
    </source>
</reference>
<dbReference type="Proteomes" id="UP000323454">
    <property type="component" value="Unassembled WGS sequence"/>
</dbReference>
<evidence type="ECO:0000313" key="1">
    <source>
        <dbReference type="EMBL" id="KAA2267175.1"/>
    </source>
</evidence>